<evidence type="ECO:0000256" key="6">
    <source>
        <dbReference type="ARBA" id="ARBA00023270"/>
    </source>
</evidence>
<dbReference type="GO" id="GO:0006520">
    <property type="term" value="P:amino acid metabolic process"/>
    <property type="evidence" value="ECO:0007669"/>
    <property type="project" value="TreeGrafter"/>
</dbReference>
<dbReference type="PANTHER" id="PTHR31829:SF0">
    <property type="entry name" value="PYRIDOXAL 5'-PHOSPHATE SYNTHASE SUBUNIT SNZ1-RELATED"/>
    <property type="match status" value="1"/>
</dbReference>
<evidence type="ECO:0000256" key="3">
    <source>
        <dbReference type="ARBA" id="ARBA00012084"/>
    </source>
</evidence>
<dbReference type="AlphaFoldDB" id="A0A1V3W974"/>
<evidence type="ECO:0000256" key="9">
    <source>
        <dbReference type="SAM" id="MobiDB-lite"/>
    </source>
</evidence>
<dbReference type="Gene3D" id="3.20.20.70">
    <property type="entry name" value="Aldolase class I"/>
    <property type="match status" value="1"/>
</dbReference>
<dbReference type="InterPro" id="IPR011060">
    <property type="entry name" value="RibuloseP-bd_barrel"/>
</dbReference>
<feature type="domain" description="PdxS/SNZ N-terminal" evidence="10">
    <location>
        <begin position="1"/>
        <end position="144"/>
    </location>
</feature>
<name>A0A1V3W974_MYCKA</name>
<keyword evidence="4" id="KW-0663">Pyridoxal phosphate</keyword>
<evidence type="ECO:0000259" key="10">
    <source>
        <dbReference type="Pfam" id="PF01680"/>
    </source>
</evidence>
<protein>
    <recommendedName>
        <fullName evidence="3">pyridoxal 5'-phosphate synthase (glutamine hydrolyzing)</fullName>
        <ecNumber evidence="3">4.3.3.6</ecNumber>
    </recommendedName>
</protein>
<comment type="caution">
    <text evidence="11">The sequence shown here is derived from an EMBL/GenBank/DDBJ whole genome shotgun (WGS) entry which is preliminary data.</text>
</comment>
<organism evidence="11 12">
    <name type="scientific">Mycobacterium kansasii</name>
    <dbReference type="NCBI Taxonomy" id="1768"/>
    <lineage>
        <taxon>Bacteria</taxon>
        <taxon>Bacillati</taxon>
        <taxon>Actinomycetota</taxon>
        <taxon>Actinomycetes</taxon>
        <taxon>Mycobacteriales</taxon>
        <taxon>Mycobacteriaceae</taxon>
        <taxon>Mycobacterium</taxon>
    </lineage>
</organism>
<keyword evidence="5" id="KW-0456">Lyase</keyword>
<dbReference type="EMBL" id="MVBN01000018">
    <property type="protein sequence ID" value="OOK63537.1"/>
    <property type="molecule type" value="Genomic_DNA"/>
</dbReference>
<dbReference type="InterPro" id="IPR013785">
    <property type="entry name" value="Aldolase_TIM"/>
</dbReference>
<dbReference type="GO" id="GO:0008615">
    <property type="term" value="P:pyridoxine biosynthetic process"/>
    <property type="evidence" value="ECO:0007669"/>
    <property type="project" value="TreeGrafter"/>
</dbReference>
<dbReference type="Pfam" id="PF01680">
    <property type="entry name" value="SOR_SNZ"/>
    <property type="match status" value="1"/>
</dbReference>
<dbReference type="InterPro" id="IPR042171">
    <property type="entry name" value="Acyl-CoA_hotdog"/>
</dbReference>
<evidence type="ECO:0000256" key="4">
    <source>
        <dbReference type="ARBA" id="ARBA00022898"/>
    </source>
</evidence>
<evidence type="ECO:0000256" key="1">
    <source>
        <dbReference type="ARBA" id="ARBA00004737"/>
    </source>
</evidence>
<dbReference type="Proteomes" id="UP000188532">
    <property type="component" value="Unassembled WGS sequence"/>
</dbReference>
<keyword evidence="6" id="KW-0704">Schiff base</keyword>
<accession>A0A1V3W974</accession>
<feature type="region of interest" description="Disordered" evidence="9">
    <location>
        <begin position="173"/>
        <end position="221"/>
    </location>
</feature>
<evidence type="ECO:0000313" key="11">
    <source>
        <dbReference type="EMBL" id="OOK63537.1"/>
    </source>
</evidence>
<feature type="compositionally biased region" description="Basic and acidic residues" evidence="9">
    <location>
        <begin position="202"/>
        <end position="216"/>
    </location>
</feature>
<dbReference type="STRING" id="1768.B1T50_26050"/>
<evidence type="ECO:0000256" key="8">
    <source>
        <dbReference type="PROSITE-ProRule" id="PRU00481"/>
    </source>
</evidence>
<dbReference type="InterPro" id="IPR033755">
    <property type="entry name" value="PdxS/SNZ_N"/>
</dbReference>
<comment type="catalytic activity">
    <reaction evidence="7">
        <text>aldehydo-D-ribose 5-phosphate + D-glyceraldehyde 3-phosphate + L-glutamine = pyridoxal 5'-phosphate + L-glutamate + phosphate + 3 H2O + H(+)</text>
        <dbReference type="Rhea" id="RHEA:31507"/>
        <dbReference type="ChEBI" id="CHEBI:15377"/>
        <dbReference type="ChEBI" id="CHEBI:15378"/>
        <dbReference type="ChEBI" id="CHEBI:29985"/>
        <dbReference type="ChEBI" id="CHEBI:43474"/>
        <dbReference type="ChEBI" id="CHEBI:58273"/>
        <dbReference type="ChEBI" id="CHEBI:58359"/>
        <dbReference type="ChEBI" id="CHEBI:59776"/>
        <dbReference type="ChEBI" id="CHEBI:597326"/>
        <dbReference type="EC" id="4.3.3.6"/>
    </reaction>
</comment>
<feature type="compositionally biased region" description="Basic residues" evidence="9">
    <location>
        <begin position="176"/>
        <end position="193"/>
    </location>
</feature>
<dbReference type="EC" id="4.3.3.6" evidence="3"/>
<dbReference type="GO" id="GO:0036381">
    <property type="term" value="F:pyridoxal 5'-phosphate synthase (glutamine hydrolysing) activity"/>
    <property type="evidence" value="ECO:0007669"/>
    <property type="project" value="UniProtKB-EC"/>
</dbReference>
<dbReference type="PANTHER" id="PTHR31829">
    <property type="entry name" value="PYRIDOXAL 5'-PHOSPHATE SYNTHASE SUBUNIT SNZ1-RELATED"/>
    <property type="match status" value="1"/>
</dbReference>
<evidence type="ECO:0000256" key="2">
    <source>
        <dbReference type="ARBA" id="ARBA00007281"/>
    </source>
</evidence>
<dbReference type="GO" id="GO:0042823">
    <property type="term" value="P:pyridoxal phosphate biosynthetic process"/>
    <property type="evidence" value="ECO:0007669"/>
    <property type="project" value="InterPro"/>
</dbReference>
<dbReference type="Gene3D" id="2.40.160.210">
    <property type="entry name" value="Acyl-CoA thioesterase, double hotdog domain"/>
    <property type="match status" value="1"/>
</dbReference>
<proteinExistence type="inferred from homology"/>
<dbReference type="InterPro" id="IPR001852">
    <property type="entry name" value="PdxS/SNZ"/>
</dbReference>
<dbReference type="PROSITE" id="PS51129">
    <property type="entry name" value="PDXS_SNZ_2"/>
    <property type="match status" value="1"/>
</dbReference>
<dbReference type="SUPFAM" id="SSF51366">
    <property type="entry name" value="Ribulose-phoshate binding barrel"/>
    <property type="match status" value="1"/>
</dbReference>
<gene>
    <name evidence="11" type="ORF">BZL29_8502</name>
</gene>
<evidence type="ECO:0000313" key="12">
    <source>
        <dbReference type="Proteomes" id="UP000188532"/>
    </source>
</evidence>
<evidence type="ECO:0000256" key="7">
    <source>
        <dbReference type="ARBA" id="ARBA00047992"/>
    </source>
</evidence>
<reference evidence="11 12" key="1">
    <citation type="submission" date="2017-02" db="EMBL/GenBank/DDBJ databases">
        <title>Complete genome sequences of Mycobacterium kansasii strains isolated from rhesus macaques.</title>
        <authorList>
            <person name="Panda A."/>
            <person name="Nagaraj S."/>
            <person name="Zhao X."/>
            <person name="Tettelin H."/>
            <person name="Detolla L.J."/>
        </authorList>
    </citation>
    <scope>NUCLEOTIDE SEQUENCE [LARGE SCALE GENOMIC DNA]</scope>
    <source>
        <strain evidence="11 12">11-3469</strain>
    </source>
</reference>
<comment type="similarity">
    <text evidence="2 8">Belongs to the PdxS/SNZ family.</text>
</comment>
<sequence>MIEGIISAVTIPVMAKVRIGHFVEAQILQSWAWTTRRVGGADSGDTPITSTMEVHRAFVCGATNLVKRLRRIGEGAAMIRSKGEAAPVMFQCHQPHAGDQRRDPPADVAVAGRIVCGGKGFAGAYELVAEVARSGKLPVTMFTAGGSPPADAAMMMQLGAEGVFVGSGIFKSAPRAPRRRDRQSHHLLRRPRRAGQGVARAGRGDGRHQRRTDRQPHRLASAAGKNLPWRSKRSSTRATLRSHLSRQRLQSGVRFSAAHVRRPCRGQSLVSAVRTVDPSYRVHSLHGILSSAWRCQGAHRFFWSAHSRWRIVRHQAGHCLQHGEIIFSMGASFQTHQQGISHQDQMPAAPPPDDLPGLRLGAGVRRCGFRQFEEWDVRIVPREQLQCLPARLPSSRCGFATTIRCPTIRCCTSARSPT</sequence>
<comment type="pathway">
    <text evidence="1">Cofactor biosynthesis; pyridoxal 5'-phosphate biosynthesis.</text>
</comment>
<evidence type="ECO:0000256" key="5">
    <source>
        <dbReference type="ARBA" id="ARBA00023239"/>
    </source>
</evidence>